<dbReference type="Pfam" id="PF09930">
    <property type="entry name" value="DUF2162"/>
    <property type="match status" value="1"/>
</dbReference>
<organism evidence="2 3">
    <name type="scientific">Methanobacterium lacus (strain AL-21)</name>
    <dbReference type="NCBI Taxonomy" id="877455"/>
    <lineage>
        <taxon>Archaea</taxon>
        <taxon>Methanobacteriati</taxon>
        <taxon>Methanobacteriota</taxon>
        <taxon>Methanomada group</taxon>
        <taxon>Methanobacteria</taxon>
        <taxon>Methanobacteriales</taxon>
        <taxon>Methanobacteriaceae</taxon>
        <taxon>Methanobacterium</taxon>
    </lineage>
</organism>
<protein>
    <submittedName>
        <fullName evidence="2">Uncharacterized protein</fullName>
    </submittedName>
</protein>
<keyword evidence="1" id="KW-0812">Transmembrane</keyword>
<reference evidence="2 3" key="2">
    <citation type="journal article" date="2014" name="Int. J. Syst. Evol. Microbiol.">
        <title>Methanobacterium paludis sp. nov. and a novel strain of Methanobacterium lacus isolated from northern peatlands.</title>
        <authorList>
            <person name="Cadillo-Quiroz H."/>
            <person name="Brauer S.L."/>
            <person name="Goodson N."/>
            <person name="Yavitt J.B."/>
            <person name="Zinder S.H."/>
        </authorList>
    </citation>
    <scope>NUCLEOTIDE SEQUENCE [LARGE SCALE GENOMIC DNA]</scope>
    <source>
        <strain evidence="2 3">AL-21</strain>
    </source>
</reference>
<dbReference type="EMBL" id="CP002551">
    <property type="protein sequence ID" value="ADZ10707.1"/>
    <property type="molecule type" value="Genomic_DNA"/>
</dbReference>
<feature type="transmembrane region" description="Helical" evidence="1">
    <location>
        <begin position="80"/>
        <end position="102"/>
    </location>
</feature>
<proteinExistence type="predicted"/>
<feature type="transmembrane region" description="Helical" evidence="1">
    <location>
        <begin position="186"/>
        <end position="204"/>
    </location>
</feature>
<reference evidence="3" key="1">
    <citation type="submission" date="2011-02" db="EMBL/GenBank/DDBJ databases">
        <title>Complete sequence of Methanobacterium sp. AL-21.</title>
        <authorList>
            <consortium name="US DOE Joint Genome Institute"/>
            <person name="Lucas S."/>
            <person name="Copeland A."/>
            <person name="Lapidus A."/>
            <person name="Cheng J.-F."/>
            <person name="Goodwin L."/>
            <person name="Pitluck S."/>
            <person name="Chertkov O."/>
            <person name="Detter J.C."/>
            <person name="Han C."/>
            <person name="Tapia R."/>
            <person name="Land M."/>
            <person name="Hauser L."/>
            <person name="Kyrpides N."/>
            <person name="Ivanova N."/>
            <person name="Mikhailova N."/>
            <person name="Pagani I."/>
            <person name="Cadillo-Quiroz H."/>
            <person name="Imachi H."/>
            <person name="Zinder S."/>
            <person name="Liu W."/>
            <person name="Woyke T."/>
        </authorList>
    </citation>
    <scope>NUCLEOTIDE SEQUENCE [LARGE SCALE GENOMIC DNA]</scope>
    <source>
        <strain evidence="3">AL-21</strain>
    </source>
</reference>
<name>F0T773_METLA</name>
<evidence type="ECO:0000313" key="3">
    <source>
        <dbReference type="Proteomes" id="UP000007490"/>
    </source>
</evidence>
<keyword evidence="3" id="KW-1185">Reference proteome</keyword>
<gene>
    <name evidence="2" type="ordered locus">Metbo_2494</name>
</gene>
<dbReference type="KEGG" id="mel:Metbo_2494"/>
<keyword evidence="1" id="KW-0472">Membrane</keyword>
<feature type="transmembrane region" description="Helical" evidence="1">
    <location>
        <begin position="48"/>
        <end position="68"/>
    </location>
</feature>
<feature type="transmembrane region" description="Helical" evidence="1">
    <location>
        <begin position="145"/>
        <end position="166"/>
    </location>
</feature>
<dbReference type="STRING" id="877455.Metbo_2494"/>
<feature type="transmembrane region" description="Helical" evidence="1">
    <location>
        <begin position="114"/>
        <end position="133"/>
    </location>
</feature>
<dbReference type="eggNOG" id="arCOG04841">
    <property type="taxonomic scope" value="Archaea"/>
</dbReference>
<evidence type="ECO:0000256" key="1">
    <source>
        <dbReference type="SAM" id="Phobius"/>
    </source>
</evidence>
<accession>F0T773</accession>
<feature type="transmembrane region" description="Helical" evidence="1">
    <location>
        <begin position="16"/>
        <end position="36"/>
    </location>
</feature>
<dbReference type="InterPro" id="IPR017199">
    <property type="entry name" value="UCP037409_transporter"/>
</dbReference>
<dbReference type="Proteomes" id="UP000007490">
    <property type="component" value="Chromosome"/>
</dbReference>
<evidence type="ECO:0000313" key="2">
    <source>
        <dbReference type="EMBL" id="ADZ10707.1"/>
    </source>
</evidence>
<dbReference type="AlphaFoldDB" id="F0T773"/>
<dbReference type="HOGENOM" id="CLU_096712_0_0_2"/>
<sequence length="215" mass="24025">MNGLGIALKKISKLNFAFITLIYAIVIFVLLFIIGLNNYLSYDFFKHYIAEITGILGLLIFLAGILTIKNWKCNKEITYLNNPAFTVPVIGGTVGVTSVYVLLIGPNFGNNIELILTIILGLLIISFIAFGVSKFLKKLEKPYPIIVTNFMVLVGFFFIMFAAFIPNIATLSNLHMNPLYLRSTDYVAFLVIAVAGIFLCGVFIQNMRMQKETML</sequence>
<keyword evidence="1" id="KW-1133">Transmembrane helix</keyword>